<evidence type="ECO:0000259" key="1">
    <source>
        <dbReference type="Pfam" id="PF14080"/>
    </source>
</evidence>
<reference evidence="2" key="1">
    <citation type="submission" date="2015-08" db="EMBL/GenBank/DDBJ databases">
        <title>Candidatus Bacteriodes Periocalifornicus.</title>
        <authorList>
            <person name="McLean J.S."/>
            <person name="Kelley S."/>
        </authorList>
    </citation>
    <scope>NUCLEOTIDE SEQUENCE [LARGE SCALE GENOMIC DNA]</scope>
    <source>
        <strain evidence="2">12B</strain>
    </source>
</reference>
<accession>A0A0Q4B868</accession>
<keyword evidence="3" id="KW-1185">Reference proteome</keyword>
<name>A0A0Q4B868_9BACT</name>
<feature type="domain" description="DUF4261" evidence="1">
    <location>
        <begin position="168"/>
        <end position="242"/>
    </location>
</feature>
<evidence type="ECO:0000313" key="2">
    <source>
        <dbReference type="EMBL" id="KQM08794.1"/>
    </source>
</evidence>
<comment type="caution">
    <text evidence="2">The sequence shown here is derived from an EMBL/GenBank/DDBJ whole genome shotgun (WGS) entry which is preliminary data.</text>
</comment>
<dbReference type="EMBL" id="LIIK01000022">
    <property type="protein sequence ID" value="KQM08794.1"/>
    <property type="molecule type" value="Genomic_DNA"/>
</dbReference>
<gene>
    <name evidence="2" type="ORF">AL399_05410</name>
</gene>
<dbReference type="InterPro" id="IPR025357">
    <property type="entry name" value="DUF4261"/>
</dbReference>
<dbReference type="STRING" id="1702214.AL399_05410"/>
<dbReference type="Pfam" id="PF14080">
    <property type="entry name" value="DUF4261"/>
    <property type="match status" value="1"/>
</dbReference>
<protein>
    <recommendedName>
        <fullName evidence="1">DUF4261 domain-containing protein</fullName>
    </recommendedName>
</protein>
<sequence>MLLGFVLRENAEWDLQQFTTAFREEWGIALDDSEAKGTTLVATVGGLMLAVSLMEAPIPVGEAEFYAQANYLWEEAVEVTKRHRAHILVTVKSWGERQDVAVAQLFVKAASTLLGQPTSLGLYANGTVYEPEFYRDFASMMHDEPEALPVMDLLWFGILKRENDNVIYTYGLRAFGLEEMEVLAGKDVDLNEVRMLLCNVADYVIRGHVELHDGETLGYTEEQKLRITLSEGIGVDGKTLKIAWE</sequence>
<proteinExistence type="predicted"/>
<dbReference type="Proteomes" id="UP000054172">
    <property type="component" value="Unassembled WGS sequence"/>
</dbReference>
<dbReference type="PATRIC" id="fig|1702214.3.peg.31"/>
<organism evidence="2 3">
    <name type="scientific">Candidatus [Bacteroides] periocalifornicus</name>
    <dbReference type="NCBI Taxonomy" id="1702214"/>
    <lineage>
        <taxon>Bacteria</taxon>
        <taxon>Pseudomonadati</taxon>
        <taxon>Bacteroidota</taxon>
    </lineage>
</organism>
<dbReference type="AlphaFoldDB" id="A0A0Q4B868"/>
<evidence type="ECO:0000313" key="3">
    <source>
        <dbReference type="Proteomes" id="UP000054172"/>
    </source>
</evidence>